<comment type="caution">
    <text evidence="1">The sequence shown here is derived from an EMBL/GenBank/DDBJ whole genome shotgun (WGS) entry which is preliminary data.</text>
</comment>
<sequence length="100" mass="11357">MGLMLIPGRQIDKDLRQWNALFRLVPSLIEIDILIGAQLFLQVARHDLTKIVTLRLHHFYQFRQHVAGGDPGRVSRTHIGAAIQHDPQLVVIPDAKILKP</sequence>
<evidence type="ECO:0000313" key="1">
    <source>
        <dbReference type="EMBL" id="MCQ8119512.1"/>
    </source>
</evidence>
<dbReference type="RefSeq" id="WP_256608366.1">
    <property type="nucleotide sequence ID" value="NZ_JANIBL010000075.1"/>
</dbReference>
<dbReference type="EMBL" id="JANIBL010000075">
    <property type="protein sequence ID" value="MCQ8119512.1"/>
    <property type="molecule type" value="Genomic_DNA"/>
</dbReference>
<evidence type="ECO:0000313" key="2">
    <source>
        <dbReference type="Proteomes" id="UP001524570"/>
    </source>
</evidence>
<reference evidence="1 2" key="1">
    <citation type="submission" date="2022-07" db="EMBL/GenBank/DDBJ databases">
        <title>Methylomonas rivi sp. nov., Methylomonas rosea sp. nov., Methylomonas aureus sp. nov. and Methylomonas subterranea sp. nov., four novel methanotrophs isolated from a freshwater creek and the deep terrestrial subsurface.</title>
        <authorList>
            <person name="Abin C."/>
            <person name="Sankaranarayanan K."/>
            <person name="Garner C."/>
            <person name="Sindelar R."/>
            <person name="Kotary K."/>
            <person name="Garner R."/>
            <person name="Barclay S."/>
            <person name="Lawson P."/>
            <person name="Krumholz L."/>
        </authorList>
    </citation>
    <scope>NUCLEOTIDE SEQUENCE [LARGE SCALE GENOMIC DNA]</scope>
    <source>
        <strain evidence="1 2">WSC-7</strain>
    </source>
</reference>
<gene>
    <name evidence="1" type="ORF">NP589_18970</name>
</gene>
<keyword evidence="2" id="KW-1185">Reference proteome</keyword>
<organism evidence="1 2">
    <name type="scientific">Methylomonas rosea</name>
    <dbReference type="NCBI Taxonomy" id="2952227"/>
    <lineage>
        <taxon>Bacteria</taxon>
        <taxon>Pseudomonadati</taxon>
        <taxon>Pseudomonadota</taxon>
        <taxon>Gammaproteobacteria</taxon>
        <taxon>Methylococcales</taxon>
        <taxon>Methylococcaceae</taxon>
        <taxon>Methylomonas</taxon>
    </lineage>
</organism>
<proteinExistence type="predicted"/>
<name>A0ABT1TXL9_9GAMM</name>
<accession>A0ABT1TXL9</accession>
<protein>
    <submittedName>
        <fullName evidence="1">Uncharacterized protein</fullName>
    </submittedName>
</protein>
<dbReference type="Proteomes" id="UP001524570">
    <property type="component" value="Unassembled WGS sequence"/>
</dbReference>